<feature type="domain" description="Glycosyltransferase 2-like" evidence="1">
    <location>
        <begin position="6"/>
        <end position="133"/>
    </location>
</feature>
<dbReference type="PANTHER" id="PTHR22916:SF3">
    <property type="entry name" value="UDP-GLCNAC:BETAGAL BETA-1,3-N-ACETYLGLUCOSAMINYLTRANSFERASE-LIKE PROTEIN 1"/>
    <property type="match status" value="1"/>
</dbReference>
<dbReference type="InterPro" id="IPR001173">
    <property type="entry name" value="Glyco_trans_2-like"/>
</dbReference>
<evidence type="ECO:0000259" key="1">
    <source>
        <dbReference type="Pfam" id="PF00535"/>
    </source>
</evidence>
<sequence>MDKKVSIIVPVYKGRIYLEECLESLLKQTYPHCEVVVIYVKGDKKAQEIIDKFQKDPSLLPVKIKKNEGISSTRNLGIKISSGHYVAFCDDDDFFHPQKIEKQIKVLEEPGVGLTYCDFQVVNTKSELLTDASVPEWDLNKWLKDTYIGLSTLVVEKQILEKAGLFNEELFASEDFELLLRLSTLTTFKKTKGFLASRRIHTSNHSRKTSKTLIERYKIYKKYGYTTLGLYTLFRNLFLSNTIFYLYEHPRLYETLKKIKR</sequence>
<evidence type="ECO:0000313" key="2">
    <source>
        <dbReference type="EMBL" id="QUH22573.1"/>
    </source>
</evidence>
<proteinExistence type="predicted"/>
<organism evidence="2 3">
    <name type="scientific">Methanobacterium alkalithermotolerans</name>
    <dbReference type="NCBI Taxonomy" id="2731220"/>
    <lineage>
        <taxon>Archaea</taxon>
        <taxon>Methanobacteriati</taxon>
        <taxon>Methanobacteriota</taxon>
        <taxon>Methanomada group</taxon>
        <taxon>Methanobacteria</taxon>
        <taxon>Methanobacteriales</taxon>
        <taxon>Methanobacteriaceae</taxon>
        <taxon>Methanobacterium</taxon>
    </lineage>
</organism>
<dbReference type="PANTHER" id="PTHR22916">
    <property type="entry name" value="GLYCOSYLTRANSFERASE"/>
    <property type="match status" value="1"/>
</dbReference>
<dbReference type="InterPro" id="IPR029044">
    <property type="entry name" value="Nucleotide-diphossugar_trans"/>
</dbReference>
<dbReference type="EMBL" id="CP058560">
    <property type="protein sequence ID" value="QUH22573.1"/>
    <property type="molecule type" value="Genomic_DNA"/>
</dbReference>
<accession>A0A8T8K608</accession>
<dbReference type="Gene3D" id="3.90.550.10">
    <property type="entry name" value="Spore Coat Polysaccharide Biosynthesis Protein SpsA, Chain A"/>
    <property type="match status" value="1"/>
</dbReference>
<dbReference type="RefSeq" id="WP_211533517.1">
    <property type="nucleotide sequence ID" value="NZ_CP058560.1"/>
</dbReference>
<dbReference type="CDD" id="cd00761">
    <property type="entry name" value="Glyco_tranf_GTA_type"/>
    <property type="match status" value="1"/>
</dbReference>
<reference evidence="2" key="1">
    <citation type="submission" date="2020-07" db="EMBL/GenBank/DDBJ databases">
        <title>Methanobacterium. sp. MethCan genome.</title>
        <authorList>
            <person name="Postec A."/>
            <person name="Quemeneur M."/>
        </authorList>
    </citation>
    <scope>NUCLEOTIDE SEQUENCE</scope>
    <source>
        <strain evidence="2">MethCAN</strain>
    </source>
</reference>
<dbReference type="GeneID" id="64819442"/>
<dbReference type="SUPFAM" id="SSF53448">
    <property type="entry name" value="Nucleotide-diphospho-sugar transferases"/>
    <property type="match status" value="1"/>
</dbReference>
<name>A0A8T8K608_9EURY</name>
<dbReference type="OrthoDB" id="77484at2157"/>
<evidence type="ECO:0000313" key="3">
    <source>
        <dbReference type="Proteomes" id="UP000681041"/>
    </source>
</evidence>
<dbReference type="Proteomes" id="UP000681041">
    <property type="component" value="Chromosome"/>
</dbReference>
<gene>
    <name evidence="2" type="ORF">HYG87_01720</name>
</gene>
<dbReference type="GO" id="GO:0016758">
    <property type="term" value="F:hexosyltransferase activity"/>
    <property type="evidence" value="ECO:0007669"/>
    <property type="project" value="UniProtKB-ARBA"/>
</dbReference>
<dbReference type="Pfam" id="PF00535">
    <property type="entry name" value="Glycos_transf_2"/>
    <property type="match status" value="1"/>
</dbReference>
<dbReference type="KEGG" id="meme:HYG87_01720"/>
<dbReference type="AlphaFoldDB" id="A0A8T8K608"/>
<keyword evidence="3" id="KW-1185">Reference proteome</keyword>
<protein>
    <submittedName>
        <fullName evidence="2">Glycosyltransferase family 2 protein</fullName>
    </submittedName>
</protein>